<proteinExistence type="predicted"/>
<dbReference type="Proteomes" id="UP000824469">
    <property type="component" value="Unassembled WGS sequence"/>
</dbReference>
<comment type="caution">
    <text evidence="2">The sequence shown here is derived from an EMBL/GenBank/DDBJ whole genome shotgun (WGS) entry which is preliminary data.</text>
</comment>
<accession>A0AA38KWF0</accession>
<feature type="region of interest" description="Disordered" evidence="1">
    <location>
        <begin position="47"/>
        <end position="69"/>
    </location>
</feature>
<dbReference type="EMBL" id="JAHRHJ020000007">
    <property type="protein sequence ID" value="KAH9309859.1"/>
    <property type="molecule type" value="Genomic_DNA"/>
</dbReference>
<keyword evidence="3" id="KW-1185">Reference proteome</keyword>
<reference evidence="2 3" key="1">
    <citation type="journal article" date="2021" name="Nat. Plants">
        <title>The Taxus genome provides insights into paclitaxel biosynthesis.</title>
        <authorList>
            <person name="Xiong X."/>
            <person name="Gou J."/>
            <person name="Liao Q."/>
            <person name="Li Y."/>
            <person name="Zhou Q."/>
            <person name="Bi G."/>
            <person name="Li C."/>
            <person name="Du R."/>
            <person name="Wang X."/>
            <person name="Sun T."/>
            <person name="Guo L."/>
            <person name="Liang H."/>
            <person name="Lu P."/>
            <person name="Wu Y."/>
            <person name="Zhang Z."/>
            <person name="Ro D.K."/>
            <person name="Shang Y."/>
            <person name="Huang S."/>
            <person name="Yan J."/>
        </authorList>
    </citation>
    <scope>NUCLEOTIDE SEQUENCE [LARGE SCALE GENOMIC DNA]</scope>
    <source>
        <strain evidence="2">Ta-2019</strain>
    </source>
</reference>
<name>A0AA38KWF0_TAXCH</name>
<evidence type="ECO:0000313" key="2">
    <source>
        <dbReference type="EMBL" id="KAH9309859.1"/>
    </source>
</evidence>
<evidence type="ECO:0000256" key="1">
    <source>
        <dbReference type="SAM" id="MobiDB-lite"/>
    </source>
</evidence>
<feature type="non-terminal residue" evidence="2">
    <location>
        <position position="1"/>
    </location>
</feature>
<organism evidence="2 3">
    <name type="scientific">Taxus chinensis</name>
    <name type="common">Chinese yew</name>
    <name type="synonym">Taxus wallichiana var. chinensis</name>
    <dbReference type="NCBI Taxonomy" id="29808"/>
    <lineage>
        <taxon>Eukaryota</taxon>
        <taxon>Viridiplantae</taxon>
        <taxon>Streptophyta</taxon>
        <taxon>Embryophyta</taxon>
        <taxon>Tracheophyta</taxon>
        <taxon>Spermatophyta</taxon>
        <taxon>Pinopsida</taxon>
        <taxon>Pinidae</taxon>
        <taxon>Conifers II</taxon>
        <taxon>Cupressales</taxon>
        <taxon>Taxaceae</taxon>
        <taxon>Taxus</taxon>
    </lineage>
</organism>
<protein>
    <submittedName>
        <fullName evidence="2">Uncharacterized protein</fullName>
    </submittedName>
</protein>
<gene>
    <name evidence="2" type="ORF">KI387_037770</name>
</gene>
<feature type="compositionally biased region" description="Low complexity" evidence="1">
    <location>
        <begin position="58"/>
        <end position="69"/>
    </location>
</feature>
<evidence type="ECO:0000313" key="3">
    <source>
        <dbReference type="Proteomes" id="UP000824469"/>
    </source>
</evidence>
<dbReference type="AlphaFoldDB" id="A0AA38KWF0"/>
<sequence>EMVVVPESPTPPEIGEINLEEGGSQLLNSSFVDYQTKETLSLASQALETKSVPPPQQPLQLPHSPSTSS</sequence>
<feature type="non-terminal residue" evidence="2">
    <location>
        <position position="69"/>
    </location>
</feature>